<dbReference type="AlphaFoldDB" id="A0A7L7LBA0"/>
<accession>A0A7L7LBA0</accession>
<protein>
    <submittedName>
        <fullName evidence="1">Uncharacterized protein</fullName>
    </submittedName>
</protein>
<evidence type="ECO:0000313" key="1">
    <source>
        <dbReference type="EMBL" id="QMU30118.1"/>
    </source>
</evidence>
<sequence length="106" mass="12120">METADRKEILTLVNQAHSLVEKLYLQDPTAKGSAEWLNKRRLLLADLSLHLVQASVSGEKMRPELLKRYLYSVLTIAQDFLPEIDLSHTAEQLMTDETNQVLEMPN</sequence>
<dbReference type="RefSeq" id="WP_182412575.1">
    <property type="nucleotide sequence ID" value="NZ_CP055153.1"/>
</dbReference>
<reference evidence="1 2" key="1">
    <citation type="submission" date="2020-08" db="EMBL/GenBank/DDBJ databases">
        <title>Adhaeribacter dokdonensis sp. nov., isolated from the rhizosphere of Elymus tsukushiensis, a plant native to the Dokdo Islands, Republic of Korea.</title>
        <authorList>
            <person name="Ghim S.Y."/>
        </authorList>
    </citation>
    <scope>NUCLEOTIDE SEQUENCE [LARGE SCALE GENOMIC DNA]</scope>
    <source>
        <strain evidence="1 2">KUDC8001</strain>
    </source>
</reference>
<evidence type="ECO:0000313" key="2">
    <source>
        <dbReference type="Proteomes" id="UP000514509"/>
    </source>
</evidence>
<proteinExistence type="predicted"/>
<organism evidence="1 2">
    <name type="scientific">Adhaeribacter radiodurans</name>
    <dbReference type="NCBI Taxonomy" id="2745197"/>
    <lineage>
        <taxon>Bacteria</taxon>
        <taxon>Pseudomonadati</taxon>
        <taxon>Bacteroidota</taxon>
        <taxon>Cytophagia</taxon>
        <taxon>Cytophagales</taxon>
        <taxon>Hymenobacteraceae</taxon>
        <taxon>Adhaeribacter</taxon>
    </lineage>
</organism>
<dbReference type="KEGG" id="add:HUW48_19725"/>
<name>A0A7L7LBA0_9BACT</name>
<keyword evidence="2" id="KW-1185">Reference proteome</keyword>
<dbReference type="EMBL" id="CP055153">
    <property type="protein sequence ID" value="QMU30118.1"/>
    <property type="molecule type" value="Genomic_DNA"/>
</dbReference>
<dbReference type="Proteomes" id="UP000514509">
    <property type="component" value="Chromosome"/>
</dbReference>
<gene>
    <name evidence="1" type="ORF">HUW48_19725</name>
</gene>